<reference evidence="13" key="2">
    <citation type="submission" date="2025-04" db="UniProtKB">
        <authorList>
            <consortium name="RefSeq"/>
        </authorList>
    </citation>
    <scope>IDENTIFICATION</scope>
    <source>
        <tissue evidence="13">Whole body</tissue>
    </source>
</reference>
<dbReference type="PANTHER" id="PTHR11214">
    <property type="entry name" value="BETA-1,3-N-ACETYLGLUCOSAMINYLTRANSFERASE"/>
    <property type="match status" value="1"/>
</dbReference>
<evidence type="ECO:0000256" key="9">
    <source>
        <dbReference type="ARBA" id="ARBA00023136"/>
    </source>
</evidence>
<dbReference type="FunFam" id="3.90.550.50:FF:000042">
    <property type="entry name" value="Hexosyltransferase"/>
    <property type="match status" value="1"/>
</dbReference>
<protein>
    <recommendedName>
        <fullName evidence="10">Hexosyltransferase</fullName>
        <ecNumber evidence="10">2.4.1.-</ecNumber>
    </recommendedName>
</protein>
<dbReference type="GO" id="GO:0008194">
    <property type="term" value="F:UDP-glycosyltransferase activity"/>
    <property type="evidence" value="ECO:0007669"/>
    <property type="project" value="TreeGrafter"/>
</dbReference>
<evidence type="ECO:0000256" key="2">
    <source>
        <dbReference type="ARBA" id="ARBA00008661"/>
    </source>
</evidence>
<evidence type="ECO:0000256" key="7">
    <source>
        <dbReference type="ARBA" id="ARBA00022989"/>
    </source>
</evidence>
<dbReference type="EC" id="2.4.1.-" evidence="10"/>
<evidence type="ECO:0000256" key="4">
    <source>
        <dbReference type="ARBA" id="ARBA00022679"/>
    </source>
</evidence>
<dbReference type="InterPro" id="IPR002659">
    <property type="entry name" value="Glyco_trans_31"/>
</dbReference>
<evidence type="ECO:0000256" key="10">
    <source>
        <dbReference type="RuleBase" id="RU363063"/>
    </source>
</evidence>
<keyword evidence="5 10" id="KW-0812">Transmembrane</keyword>
<organism evidence="11">
    <name type="scientific">Sipha flava</name>
    <name type="common">yellow sugarcane aphid</name>
    <dbReference type="NCBI Taxonomy" id="143950"/>
    <lineage>
        <taxon>Eukaryota</taxon>
        <taxon>Metazoa</taxon>
        <taxon>Ecdysozoa</taxon>
        <taxon>Arthropoda</taxon>
        <taxon>Hexapoda</taxon>
        <taxon>Insecta</taxon>
        <taxon>Pterygota</taxon>
        <taxon>Neoptera</taxon>
        <taxon>Paraneoptera</taxon>
        <taxon>Hemiptera</taxon>
        <taxon>Sternorrhyncha</taxon>
        <taxon>Aphidomorpha</taxon>
        <taxon>Aphidoidea</taxon>
        <taxon>Aphididae</taxon>
        <taxon>Sipha</taxon>
    </lineage>
</organism>
<gene>
    <name evidence="11" type="primary">brn</name>
    <name evidence="13" type="synonym">LOC112685692</name>
    <name evidence="11" type="ORF">g.18169</name>
</gene>
<name>A0A2S2QMV1_9HEMI</name>
<dbReference type="Gene3D" id="3.90.550.50">
    <property type="match status" value="1"/>
</dbReference>
<accession>A0A2S2QMV1</accession>
<evidence type="ECO:0000256" key="6">
    <source>
        <dbReference type="ARBA" id="ARBA00022968"/>
    </source>
</evidence>
<dbReference type="GO" id="GO:0000139">
    <property type="term" value="C:Golgi membrane"/>
    <property type="evidence" value="ECO:0007669"/>
    <property type="project" value="UniProtKB-SubCell"/>
</dbReference>
<dbReference type="PANTHER" id="PTHR11214:SF349">
    <property type="entry name" value="BETA-1,3-GALACTOSYLTRANSFERASE BRN"/>
    <property type="match status" value="1"/>
</dbReference>
<evidence type="ECO:0000313" key="13">
    <source>
        <dbReference type="RefSeq" id="XP_025413416.1"/>
    </source>
</evidence>
<comment type="subcellular location">
    <subcellularLocation>
        <location evidence="1 10">Golgi apparatus membrane</location>
        <topology evidence="1 10">Single-pass type II membrane protein</topology>
    </subcellularLocation>
</comment>
<comment type="similarity">
    <text evidence="2 10">Belongs to the glycosyltransferase 31 family.</text>
</comment>
<dbReference type="OrthoDB" id="5957813at2759"/>
<evidence type="ECO:0000256" key="5">
    <source>
        <dbReference type="ARBA" id="ARBA00022692"/>
    </source>
</evidence>
<evidence type="ECO:0000313" key="11">
    <source>
        <dbReference type="EMBL" id="MBY79021.1"/>
    </source>
</evidence>
<proteinExistence type="inferred from homology"/>
<dbReference type="GO" id="GO:0006493">
    <property type="term" value="P:protein O-linked glycosylation"/>
    <property type="evidence" value="ECO:0007669"/>
    <property type="project" value="TreeGrafter"/>
</dbReference>
<sequence length="361" mass="43426">MPVKDMAYFMYNLFRLKKYLKYIFIIILFLIYYFGVFTHFFELDYFTDFEYPLGTNISKCIINMRSGNSDQLPCIKINPFEYDLLLANNNKCDKNIHLLILVKSSLNNFERRSVIRKTWGFESRFSDVFTKTVFVLGKSYDIDLEKRITDEHKQYGDIVQYDFIDQYFNNTIKTLNAIKWASTHCNNSRFYFFSDDDMYVSIKNLLRYLRNPFEYPHYLNQEIKGKQSQHNLPSDIELFTGYVFNSYPLRHQISKWYVSLNEYPYHMWPPYVTAGAYVLSHAVLIKFHYGSYYTKLFRFDDIYLGLLAKKLNISPLHCKYIYFYKKYYSPSSYKYVIASHGYDNTEELYNVWLEQKSYGNA</sequence>
<keyword evidence="6 10" id="KW-0735">Signal-anchor</keyword>
<dbReference type="AlphaFoldDB" id="A0A2S2QMV1"/>
<dbReference type="Proteomes" id="UP000694846">
    <property type="component" value="Unplaced"/>
</dbReference>
<keyword evidence="12" id="KW-1185">Reference proteome</keyword>
<keyword evidence="7 10" id="KW-1133">Transmembrane helix</keyword>
<reference evidence="11" key="1">
    <citation type="submission" date="2018-04" db="EMBL/GenBank/DDBJ databases">
        <title>Transcriptome assembly of Sipha flava.</title>
        <authorList>
            <person name="Scully E.D."/>
            <person name="Geib S.M."/>
            <person name="Palmer N.A."/>
            <person name="Koch K."/>
            <person name="Bradshaw J."/>
            <person name="Heng-Moss T."/>
            <person name="Sarath G."/>
        </authorList>
    </citation>
    <scope>NUCLEOTIDE SEQUENCE</scope>
</reference>
<dbReference type="RefSeq" id="XP_025413416.1">
    <property type="nucleotide sequence ID" value="XM_025557631.1"/>
</dbReference>
<keyword evidence="4 11" id="KW-0808">Transferase</keyword>
<evidence type="ECO:0000256" key="1">
    <source>
        <dbReference type="ARBA" id="ARBA00004323"/>
    </source>
</evidence>
<keyword evidence="3 10" id="KW-0328">Glycosyltransferase</keyword>
<evidence type="ECO:0000256" key="8">
    <source>
        <dbReference type="ARBA" id="ARBA00023034"/>
    </source>
</evidence>
<keyword evidence="9 10" id="KW-0472">Membrane</keyword>
<keyword evidence="8 10" id="KW-0333">Golgi apparatus</keyword>
<evidence type="ECO:0000313" key="12">
    <source>
        <dbReference type="Proteomes" id="UP000694846"/>
    </source>
</evidence>
<feature type="transmembrane region" description="Helical" evidence="10">
    <location>
        <begin position="20"/>
        <end position="41"/>
    </location>
</feature>
<dbReference type="EMBL" id="GGMS01009818">
    <property type="protein sequence ID" value="MBY79021.1"/>
    <property type="molecule type" value="Transcribed_RNA"/>
</dbReference>
<dbReference type="Pfam" id="PF01762">
    <property type="entry name" value="Galactosyl_T"/>
    <property type="match status" value="1"/>
</dbReference>
<dbReference type="GO" id="GO:0016758">
    <property type="term" value="F:hexosyltransferase activity"/>
    <property type="evidence" value="ECO:0007669"/>
    <property type="project" value="InterPro"/>
</dbReference>
<evidence type="ECO:0000256" key="3">
    <source>
        <dbReference type="ARBA" id="ARBA00022676"/>
    </source>
</evidence>